<protein>
    <submittedName>
        <fullName evidence="4">Uncharacterized protein</fullName>
    </submittedName>
</protein>
<dbReference type="SUPFAM" id="SSF57302">
    <property type="entry name" value="Snake toxin-like"/>
    <property type="match status" value="1"/>
</dbReference>
<organism evidence="4 5">
    <name type="scientific">Clytia hemisphaerica</name>
    <dbReference type="NCBI Taxonomy" id="252671"/>
    <lineage>
        <taxon>Eukaryota</taxon>
        <taxon>Metazoa</taxon>
        <taxon>Cnidaria</taxon>
        <taxon>Hydrozoa</taxon>
        <taxon>Hydroidolina</taxon>
        <taxon>Leptothecata</taxon>
        <taxon>Obeliida</taxon>
        <taxon>Clytiidae</taxon>
        <taxon>Clytia</taxon>
    </lineage>
</organism>
<keyword evidence="2" id="KW-0472">Membrane</keyword>
<reference evidence="4" key="1">
    <citation type="submission" date="2021-01" db="UniProtKB">
        <authorList>
            <consortium name="EnsemblMetazoa"/>
        </authorList>
    </citation>
    <scope>IDENTIFICATION</scope>
</reference>
<accession>A0A7M5WQT2</accession>
<keyword evidence="2" id="KW-0812">Transmembrane</keyword>
<proteinExistence type="predicted"/>
<feature type="chain" id="PRO_5029690582" evidence="3">
    <location>
        <begin position="19"/>
        <end position="185"/>
    </location>
</feature>
<dbReference type="Proteomes" id="UP000594262">
    <property type="component" value="Unplaced"/>
</dbReference>
<feature type="compositionally biased region" description="Basic and acidic residues" evidence="1">
    <location>
        <begin position="129"/>
        <end position="139"/>
    </location>
</feature>
<dbReference type="EnsemblMetazoa" id="CLYHEMT003124.1">
    <property type="protein sequence ID" value="CLYHEMP003124.1"/>
    <property type="gene ID" value="CLYHEMG003124"/>
</dbReference>
<feature type="region of interest" description="Disordered" evidence="1">
    <location>
        <begin position="119"/>
        <end position="139"/>
    </location>
</feature>
<keyword evidence="3" id="KW-0732">Signal</keyword>
<dbReference type="GeneID" id="136814373"/>
<evidence type="ECO:0000256" key="1">
    <source>
        <dbReference type="SAM" id="MobiDB-lite"/>
    </source>
</evidence>
<evidence type="ECO:0000256" key="2">
    <source>
        <dbReference type="SAM" id="Phobius"/>
    </source>
</evidence>
<dbReference type="AlphaFoldDB" id="A0A7M5WQT2"/>
<keyword evidence="2" id="KW-1133">Transmembrane helix</keyword>
<evidence type="ECO:0000313" key="5">
    <source>
        <dbReference type="Proteomes" id="UP000594262"/>
    </source>
</evidence>
<evidence type="ECO:0000256" key="3">
    <source>
        <dbReference type="SAM" id="SignalP"/>
    </source>
</evidence>
<dbReference type="RefSeq" id="XP_066927006.1">
    <property type="nucleotide sequence ID" value="XM_067070905.1"/>
</dbReference>
<keyword evidence="5" id="KW-1185">Reference proteome</keyword>
<evidence type="ECO:0000313" key="4">
    <source>
        <dbReference type="EnsemblMetazoa" id="CLYHEMP003124.1"/>
    </source>
</evidence>
<name>A0A7M5WQT2_9CNID</name>
<feature type="signal peptide" evidence="3">
    <location>
        <begin position="1"/>
        <end position="18"/>
    </location>
</feature>
<dbReference type="InterPro" id="IPR045860">
    <property type="entry name" value="Snake_toxin-like_sf"/>
</dbReference>
<sequence>MGLVNLLLHLSIIFLVLSATPPLKCHYCHDYEEECLKTNDVTSCPGSQYSCLLHYEETKILNEDGRYDFSRTVTQDCVVENRNYCENRMRSDPGILSCKAYWCYKDLCNFPASKEEKTQEEITSNISDEESKSEKENSSKGIIVDKNKKFGQFTKSKAEMLMATKLVDCLTVIIVYKLLVVLLFR</sequence>
<feature type="transmembrane region" description="Helical" evidence="2">
    <location>
        <begin position="162"/>
        <end position="184"/>
    </location>
</feature>